<dbReference type="InterPro" id="IPR029044">
    <property type="entry name" value="Nucleotide-diphossugar_trans"/>
</dbReference>
<dbReference type="InterPro" id="IPR001173">
    <property type="entry name" value="Glyco_trans_2-like"/>
</dbReference>
<keyword evidence="3" id="KW-1185">Reference proteome</keyword>
<dbReference type="Pfam" id="PF00535">
    <property type="entry name" value="Glycos_transf_2"/>
    <property type="match status" value="1"/>
</dbReference>
<dbReference type="PATRIC" id="fig|1121448.10.peg.2831"/>
<dbReference type="SUPFAM" id="SSF53448">
    <property type="entry name" value="Nucleotide-diphospho-sugar transferases"/>
    <property type="match status" value="1"/>
</dbReference>
<dbReference type="EMBL" id="CP006585">
    <property type="protein sequence ID" value="AGW14596.1"/>
    <property type="molecule type" value="Genomic_DNA"/>
</dbReference>
<dbReference type="AlphaFoldDB" id="T2GER0"/>
<dbReference type="eggNOG" id="COG0463">
    <property type="taxonomic scope" value="Bacteria"/>
</dbReference>
<dbReference type="Proteomes" id="UP000016587">
    <property type="component" value="Chromosome"/>
</dbReference>
<gene>
    <name evidence="2" type="ORF">DGI_2869</name>
</gene>
<evidence type="ECO:0000313" key="3">
    <source>
        <dbReference type="Proteomes" id="UP000016587"/>
    </source>
</evidence>
<sequence>MPRHGACGNALSILVDSGGVVVSPLEMMDARYILDTWTAEVLSFRMAGAGHVDAAALSGPVASPQALLARAQRLMQAAGRSRLLALGAETALLPHLTATGLPCLVVETRLDHARHIRAAWPHVPLLADSSPWALLLLLTAAGWAGETVQPLQTAPQEDALVRLARLLPAVRPFSVPATPATVAPSLSLAAILHPQEPDLAGFFAHLPPWLTEAVLVWDAPDLRDLADMPATPWPVRQEARPLTDGFHQQRNHALSLCGGEWVLLLDADERLPPEVWAALPSLMAAPDVDAWWLPRETLHPDAEHCLIGYGLWPDLQLRLFRRRPGLHFAGAVHERLQGVDSLPGGQAVACQLHIRHEQRLRKTPADLAAKLARFDVLGGRPQHLLQQEYPVLPRNVLHHLLAAAPEGLLLPRRLGAPGA</sequence>
<organism evidence="2 3">
    <name type="scientific">Megalodesulfovibrio gigas (strain ATCC 19364 / DSM 1382 / NCIMB 9332 / VKM B-1759)</name>
    <name type="common">Desulfovibrio gigas</name>
    <dbReference type="NCBI Taxonomy" id="1121448"/>
    <lineage>
        <taxon>Bacteria</taxon>
        <taxon>Pseudomonadati</taxon>
        <taxon>Thermodesulfobacteriota</taxon>
        <taxon>Desulfovibrionia</taxon>
        <taxon>Desulfovibrionales</taxon>
        <taxon>Desulfovibrionaceae</taxon>
        <taxon>Megalodesulfovibrio</taxon>
    </lineage>
</organism>
<protein>
    <recommendedName>
        <fullName evidence="1">Glycosyltransferase 2-like domain-containing protein</fullName>
    </recommendedName>
</protein>
<dbReference type="HOGENOM" id="CLU_038907_0_0_7"/>
<dbReference type="STRING" id="1121448.DGI_2869"/>
<reference evidence="2 3" key="1">
    <citation type="journal article" date="2013" name="J. Bacteriol.">
        <title>Roles of HynAB and Ech, the only two hydrogenases found in the model sulfate reducer Desulfovibrio gigas.</title>
        <authorList>
            <person name="Morais-Silva F.O."/>
            <person name="Santos C.I."/>
            <person name="Rodrigues R."/>
            <person name="Pereira I.A."/>
            <person name="Rodrigues-Pousada C."/>
        </authorList>
    </citation>
    <scope>NUCLEOTIDE SEQUENCE [LARGE SCALE GENOMIC DNA]</scope>
    <source>
        <strain evidence="3">ATCC 19364 / DSM 1382 / NCIMB 9332 / VKM B-1759</strain>
    </source>
</reference>
<proteinExistence type="predicted"/>
<feature type="domain" description="Glycosyltransferase 2-like" evidence="1">
    <location>
        <begin position="232"/>
        <end position="290"/>
    </location>
</feature>
<dbReference type="KEGG" id="dgg:DGI_2869"/>
<evidence type="ECO:0000259" key="1">
    <source>
        <dbReference type="Pfam" id="PF00535"/>
    </source>
</evidence>
<accession>T2GER0</accession>
<name>T2GER0_MEGG1</name>
<evidence type="ECO:0000313" key="2">
    <source>
        <dbReference type="EMBL" id="AGW14596.1"/>
    </source>
</evidence>
<reference evidence="3" key="2">
    <citation type="submission" date="2013-07" db="EMBL/GenBank/DDBJ databases">
        <authorList>
            <person name="Morais-Silva F.O."/>
            <person name="Rezende A.M."/>
            <person name="Pimentel C."/>
            <person name="Resende D.M."/>
            <person name="Santos C.I."/>
            <person name="Clemente C."/>
            <person name="de Oliveira L.M."/>
            <person name="da Silva S.M."/>
            <person name="Costa D.A."/>
            <person name="Varela-Raposo A."/>
            <person name="Horacio E.C.A."/>
            <person name="Matos M."/>
            <person name="Flores O."/>
            <person name="Ruiz J.C."/>
            <person name="Rodrigues-Pousada C."/>
        </authorList>
    </citation>
    <scope>NUCLEOTIDE SEQUENCE [LARGE SCALE GENOMIC DNA]</scope>
    <source>
        <strain evidence="3">ATCC 19364 / DSM 1382 / NCIMB 9332 / VKM B-1759</strain>
    </source>
</reference>